<evidence type="ECO:0000259" key="1">
    <source>
        <dbReference type="Pfam" id="PF07944"/>
    </source>
</evidence>
<comment type="caution">
    <text evidence="2">The sequence shown here is derived from an EMBL/GenBank/DDBJ whole genome shotgun (WGS) entry which is preliminary data.</text>
</comment>
<name>A0ABS7CK25_9BACL</name>
<dbReference type="EMBL" id="JAHZIK010002821">
    <property type="protein sequence ID" value="MBW7461280.1"/>
    <property type="molecule type" value="Genomic_DNA"/>
</dbReference>
<dbReference type="Proteomes" id="UP001519887">
    <property type="component" value="Unassembled WGS sequence"/>
</dbReference>
<dbReference type="SUPFAM" id="SSF48208">
    <property type="entry name" value="Six-hairpin glycosidases"/>
    <property type="match status" value="1"/>
</dbReference>
<dbReference type="InterPro" id="IPR008928">
    <property type="entry name" value="6-hairpin_glycosidase_sf"/>
</dbReference>
<feature type="non-terminal residue" evidence="2">
    <location>
        <position position="1"/>
    </location>
</feature>
<accession>A0ABS7CK25</accession>
<dbReference type="InterPro" id="IPR012878">
    <property type="entry name" value="Beta-AFase-like_GH127_cat"/>
</dbReference>
<protein>
    <submittedName>
        <fullName evidence="2">Glycoside hydrolase family 127 protein</fullName>
    </submittedName>
</protein>
<organism evidence="2 3">
    <name type="scientific">Paenibacillus sepulcri</name>
    <dbReference type="NCBI Taxonomy" id="359917"/>
    <lineage>
        <taxon>Bacteria</taxon>
        <taxon>Bacillati</taxon>
        <taxon>Bacillota</taxon>
        <taxon>Bacilli</taxon>
        <taxon>Bacillales</taxon>
        <taxon>Paenibacillaceae</taxon>
        <taxon>Paenibacillus</taxon>
    </lineage>
</organism>
<proteinExistence type="predicted"/>
<dbReference type="PANTHER" id="PTHR43465:SF2">
    <property type="entry name" value="DUF1680 DOMAIN PROTEIN (AFU_ORTHOLOGUE AFUA_1G08910)"/>
    <property type="match status" value="1"/>
</dbReference>
<sequence>DSVFGPEPGKLHGYDGHQEIELALVKLYRVTAEERYLRLSRFFIDARGEKPSFFVEEWERRGRFSHWTQKVTALPDLAYFQAHEPVREQSVAVGHAVRAVYMYAAMADLARLTGDQSLLEACRRLWRNTTARQMYITGGIGSTHHGEAFSFDYDLPNDTVYAETCASIGLMFFASRMLQLEPKSEYADVLERALYNNVIGSMSQDGKHYF</sequence>
<reference evidence="2 3" key="1">
    <citation type="submission" date="2021-07" db="EMBL/GenBank/DDBJ databases">
        <title>Paenibacillus radiodurans sp. nov., isolated from the southeastern edge of Tengger Desert.</title>
        <authorList>
            <person name="Zhang G."/>
        </authorList>
    </citation>
    <scope>NUCLEOTIDE SEQUENCE [LARGE SCALE GENOMIC DNA]</scope>
    <source>
        <strain evidence="2 3">CCM 7311</strain>
    </source>
</reference>
<dbReference type="GO" id="GO:0016787">
    <property type="term" value="F:hydrolase activity"/>
    <property type="evidence" value="ECO:0007669"/>
    <property type="project" value="UniProtKB-KW"/>
</dbReference>
<gene>
    <name evidence="2" type="ORF">K0U00_45210</name>
</gene>
<dbReference type="InterPro" id="IPR049174">
    <property type="entry name" value="Beta-AFase-like"/>
</dbReference>
<dbReference type="PANTHER" id="PTHR43465">
    <property type="entry name" value="DUF1680 DOMAIN PROTEIN (AFU_ORTHOLOGUE AFUA_1G08910)"/>
    <property type="match status" value="1"/>
</dbReference>
<evidence type="ECO:0000313" key="2">
    <source>
        <dbReference type="EMBL" id="MBW7461280.1"/>
    </source>
</evidence>
<dbReference type="Pfam" id="PF07944">
    <property type="entry name" value="Beta-AFase-like_GH127_cat"/>
    <property type="match status" value="1"/>
</dbReference>
<feature type="non-terminal residue" evidence="2">
    <location>
        <position position="210"/>
    </location>
</feature>
<feature type="domain" description="Non-reducing end beta-L-arabinofuranosidase-like GH127 catalytic" evidence="1">
    <location>
        <begin position="2"/>
        <end position="210"/>
    </location>
</feature>
<keyword evidence="2" id="KW-0378">Hydrolase</keyword>
<keyword evidence="3" id="KW-1185">Reference proteome</keyword>
<evidence type="ECO:0000313" key="3">
    <source>
        <dbReference type="Proteomes" id="UP001519887"/>
    </source>
</evidence>